<feature type="signal peptide" evidence="8">
    <location>
        <begin position="1"/>
        <end position="19"/>
    </location>
</feature>
<dbReference type="Gene3D" id="1.10.238.10">
    <property type="entry name" value="EF-hand"/>
    <property type="match status" value="1"/>
</dbReference>
<organism evidence="10 11">
    <name type="scientific">Clupea harengus</name>
    <name type="common">Atlantic herring</name>
    <dbReference type="NCBI Taxonomy" id="7950"/>
    <lineage>
        <taxon>Eukaryota</taxon>
        <taxon>Metazoa</taxon>
        <taxon>Chordata</taxon>
        <taxon>Craniata</taxon>
        <taxon>Vertebrata</taxon>
        <taxon>Euteleostomi</taxon>
        <taxon>Actinopterygii</taxon>
        <taxon>Neopterygii</taxon>
        <taxon>Teleostei</taxon>
        <taxon>Clupei</taxon>
        <taxon>Clupeiformes</taxon>
        <taxon>Clupeoidei</taxon>
        <taxon>Clupeidae</taxon>
        <taxon>Clupea</taxon>
    </lineage>
</organism>
<dbReference type="AlphaFoldDB" id="A0A6P3VY74"/>
<evidence type="ECO:0000256" key="7">
    <source>
        <dbReference type="ARBA" id="ARBA00037437"/>
    </source>
</evidence>
<dbReference type="InterPro" id="IPR028846">
    <property type="entry name" value="Recoverin"/>
</dbReference>
<reference evidence="11" key="1">
    <citation type="submission" date="2025-08" db="UniProtKB">
        <authorList>
            <consortium name="RefSeq"/>
        </authorList>
    </citation>
    <scope>IDENTIFICATION</scope>
</reference>
<sequence>MFFLDMLLLKLVHNNGTSSTVSSVCAYGIRFSCFTLQLVGVKFSVNTFQLATPELTTFRRHCLRVTPEIIMGKQNSKLRPEMMQDLLESTDFTEHEIQEWYKGFLRDCPSGNLSMEEFKKIYGNFFPYGDASKFAEHVFRTFDANGDGTIDFREFIIALSVTSRGKLEQKLKWAFSMYDLDGNGYISKSEMLEIVQAIYKMVSSVMKMPEDESTPEKRTEKIFRQMDTNRDGKLSLEEFIKGAKSDPSIVRLLQCDPSSAGQF</sequence>
<evidence type="ECO:0000259" key="9">
    <source>
        <dbReference type="PROSITE" id="PS50222"/>
    </source>
</evidence>
<dbReference type="GO" id="GO:0019722">
    <property type="term" value="P:calcium-mediated signaling"/>
    <property type="evidence" value="ECO:0007669"/>
    <property type="project" value="TreeGrafter"/>
</dbReference>
<accession>A0A6P3VY74</accession>
<keyword evidence="10" id="KW-1185">Reference proteome</keyword>
<evidence type="ECO:0000256" key="5">
    <source>
        <dbReference type="ARBA" id="ARBA00022837"/>
    </source>
</evidence>
<dbReference type="GO" id="GO:0015631">
    <property type="term" value="F:tubulin binding"/>
    <property type="evidence" value="ECO:0007669"/>
    <property type="project" value="TreeGrafter"/>
</dbReference>
<dbReference type="PRINTS" id="PR00450">
    <property type="entry name" value="RECOVERIN"/>
</dbReference>
<dbReference type="CDD" id="cd00051">
    <property type="entry name" value="EFh"/>
    <property type="match status" value="2"/>
</dbReference>
<dbReference type="Pfam" id="PF13499">
    <property type="entry name" value="EF-hand_7"/>
    <property type="match status" value="1"/>
</dbReference>
<dbReference type="GO" id="GO:0003779">
    <property type="term" value="F:actin binding"/>
    <property type="evidence" value="ECO:0007669"/>
    <property type="project" value="TreeGrafter"/>
</dbReference>
<keyword evidence="8" id="KW-0732">Signal</keyword>
<keyword evidence="4" id="KW-0677">Repeat</keyword>
<dbReference type="PANTHER" id="PTHR23055">
    <property type="entry name" value="CALCIUM BINDING PROTEINS"/>
    <property type="match status" value="1"/>
</dbReference>
<dbReference type="OrthoDB" id="191686at2759"/>
<proteinExistence type="inferred from homology"/>
<keyword evidence="5" id="KW-0106">Calcium</keyword>
<evidence type="ECO:0000256" key="4">
    <source>
        <dbReference type="ARBA" id="ARBA00022737"/>
    </source>
</evidence>
<feature type="chain" id="PRO_5027594989" evidence="8">
    <location>
        <begin position="20"/>
        <end position="263"/>
    </location>
</feature>
<dbReference type="SMART" id="SM00054">
    <property type="entry name" value="EFh"/>
    <property type="match status" value="3"/>
</dbReference>
<dbReference type="InterPro" id="IPR011992">
    <property type="entry name" value="EF-hand-dom_pair"/>
</dbReference>
<evidence type="ECO:0000256" key="2">
    <source>
        <dbReference type="ARBA" id="ARBA00022707"/>
    </source>
</evidence>
<evidence type="ECO:0000256" key="8">
    <source>
        <dbReference type="SAM" id="SignalP"/>
    </source>
</evidence>
<evidence type="ECO:0000256" key="6">
    <source>
        <dbReference type="ARBA" id="ARBA00023288"/>
    </source>
</evidence>
<dbReference type="PROSITE" id="PS00018">
    <property type="entry name" value="EF_HAND_1"/>
    <property type="match status" value="3"/>
</dbReference>
<gene>
    <name evidence="11" type="primary">LOC105901278</name>
</gene>
<evidence type="ECO:0000256" key="1">
    <source>
        <dbReference type="ARBA" id="ARBA00006049"/>
    </source>
</evidence>
<keyword evidence="6" id="KW-0449">Lipoprotein</keyword>
<dbReference type="FunFam" id="1.10.238.10:FF:000009">
    <property type="entry name" value="Visinin-like protein 1"/>
    <property type="match status" value="1"/>
</dbReference>
<comment type="function">
    <text evidence="7">May be involved in the calcium-dependent regulation of rhodopsin phosphorylation. Binds three calcium ions.</text>
</comment>
<dbReference type="Pfam" id="PF00036">
    <property type="entry name" value="EF-hand_1"/>
    <property type="match status" value="1"/>
</dbReference>
<feature type="domain" description="EF-hand" evidence="9">
    <location>
        <begin position="214"/>
        <end position="249"/>
    </location>
</feature>
<dbReference type="RefSeq" id="XP_012684162.2">
    <property type="nucleotide sequence ID" value="XM_012828708.3"/>
</dbReference>
<dbReference type="KEGG" id="char:105901278"/>
<keyword evidence="2" id="KW-0519">Myristate</keyword>
<dbReference type="GO" id="GO:0005509">
    <property type="term" value="F:calcium ion binding"/>
    <property type="evidence" value="ECO:0007669"/>
    <property type="project" value="InterPro"/>
</dbReference>
<feature type="domain" description="EF-hand" evidence="9">
    <location>
        <begin position="166"/>
        <end position="201"/>
    </location>
</feature>
<dbReference type="SUPFAM" id="SSF47473">
    <property type="entry name" value="EF-hand"/>
    <property type="match status" value="1"/>
</dbReference>
<keyword evidence="3" id="KW-0479">Metal-binding</keyword>
<dbReference type="Proteomes" id="UP000515152">
    <property type="component" value="Chromosome 11"/>
</dbReference>
<evidence type="ECO:0000313" key="11">
    <source>
        <dbReference type="RefSeq" id="XP_012684162.2"/>
    </source>
</evidence>
<protein>
    <submittedName>
        <fullName evidence="11">Neurocalcin-delta A isoform X1</fullName>
    </submittedName>
</protein>
<name>A0A6P3VY74_CLUHA</name>
<comment type="similarity">
    <text evidence="1">Belongs to the recoverin family.</text>
</comment>
<dbReference type="GeneID" id="105901278"/>
<dbReference type="InterPro" id="IPR002048">
    <property type="entry name" value="EF_hand_dom"/>
</dbReference>
<dbReference type="InterPro" id="IPR018247">
    <property type="entry name" value="EF_Hand_1_Ca_BS"/>
</dbReference>
<evidence type="ECO:0000313" key="10">
    <source>
        <dbReference type="Proteomes" id="UP000515152"/>
    </source>
</evidence>
<feature type="domain" description="EF-hand" evidence="9">
    <location>
        <begin position="130"/>
        <end position="165"/>
    </location>
</feature>
<evidence type="ECO:0000256" key="3">
    <source>
        <dbReference type="ARBA" id="ARBA00022723"/>
    </source>
</evidence>
<dbReference type="PROSITE" id="PS50222">
    <property type="entry name" value="EF_HAND_2"/>
    <property type="match status" value="3"/>
</dbReference>
<dbReference type="PANTHER" id="PTHR23055:SF87">
    <property type="entry name" value="NEUROCALCIN-DELTA"/>
    <property type="match status" value="1"/>
</dbReference>